<dbReference type="AlphaFoldDB" id="A0AA40G9G2"/>
<evidence type="ECO:0000313" key="2">
    <source>
        <dbReference type="EMBL" id="KAK1133472.1"/>
    </source>
</evidence>
<name>A0AA40G9G2_9HYME</name>
<comment type="caution">
    <text evidence="2">The sequence shown here is derived from an EMBL/GenBank/DDBJ whole genome shotgun (WGS) entry which is preliminary data.</text>
</comment>
<dbReference type="EMBL" id="JAHYIQ010000003">
    <property type="protein sequence ID" value="KAK1133472.1"/>
    <property type="molecule type" value="Genomic_DNA"/>
</dbReference>
<proteinExistence type="predicted"/>
<evidence type="ECO:0000313" key="3">
    <source>
        <dbReference type="Proteomes" id="UP001177670"/>
    </source>
</evidence>
<sequence>MLNVLTIGNNVSRQCLLYAHSLKSFLESMDRFNVNITRSHVTATKVFEDGAYEPAFTRATAFIEKAHARTPPKGFKSETSRSFSVARCTHEEPNHQKKQ</sequence>
<keyword evidence="3" id="KW-1185">Reference proteome</keyword>
<evidence type="ECO:0000256" key="1">
    <source>
        <dbReference type="SAM" id="MobiDB-lite"/>
    </source>
</evidence>
<gene>
    <name evidence="2" type="ORF">K0M31_011279</name>
</gene>
<dbReference type="Proteomes" id="UP001177670">
    <property type="component" value="Unassembled WGS sequence"/>
</dbReference>
<organism evidence="2 3">
    <name type="scientific">Melipona bicolor</name>
    <dbReference type="NCBI Taxonomy" id="60889"/>
    <lineage>
        <taxon>Eukaryota</taxon>
        <taxon>Metazoa</taxon>
        <taxon>Ecdysozoa</taxon>
        <taxon>Arthropoda</taxon>
        <taxon>Hexapoda</taxon>
        <taxon>Insecta</taxon>
        <taxon>Pterygota</taxon>
        <taxon>Neoptera</taxon>
        <taxon>Endopterygota</taxon>
        <taxon>Hymenoptera</taxon>
        <taxon>Apocrita</taxon>
        <taxon>Aculeata</taxon>
        <taxon>Apoidea</taxon>
        <taxon>Anthophila</taxon>
        <taxon>Apidae</taxon>
        <taxon>Melipona</taxon>
    </lineage>
</organism>
<accession>A0AA40G9G2</accession>
<protein>
    <submittedName>
        <fullName evidence="2">Uncharacterized protein</fullName>
    </submittedName>
</protein>
<feature type="compositionally biased region" description="Basic and acidic residues" evidence="1">
    <location>
        <begin position="88"/>
        <end position="99"/>
    </location>
</feature>
<feature type="region of interest" description="Disordered" evidence="1">
    <location>
        <begin position="68"/>
        <end position="99"/>
    </location>
</feature>
<reference evidence="2" key="1">
    <citation type="submission" date="2021-10" db="EMBL/GenBank/DDBJ databases">
        <title>Melipona bicolor Genome sequencing and assembly.</title>
        <authorList>
            <person name="Araujo N.S."/>
            <person name="Arias M.C."/>
        </authorList>
    </citation>
    <scope>NUCLEOTIDE SEQUENCE</scope>
    <source>
        <strain evidence="2">USP_2M_L1-L4_2017</strain>
        <tissue evidence="2">Whole body</tissue>
    </source>
</reference>